<evidence type="ECO:0000313" key="2">
    <source>
        <dbReference type="Proteomes" id="UP000034883"/>
    </source>
</evidence>
<keyword evidence="2" id="KW-1185">Reference proteome</keyword>
<evidence type="ECO:0000313" key="1">
    <source>
        <dbReference type="EMBL" id="AKF08183.1"/>
    </source>
</evidence>
<accession>A0A0F6W616</accession>
<reference evidence="1 2" key="1">
    <citation type="submission" date="2015-03" db="EMBL/GenBank/DDBJ databases">
        <title>Genome assembly of Sandaracinus amylolyticus DSM 53668.</title>
        <authorList>
            <person name="Sharma G."/>
            <person name="Subramanian S."/>
        </authorList>
    </citation>
    <scope>NUCLEOTIDE SEQUENCE [LARGE SCALE GENOMIC DNA]</scope>
    <source>
        <strain evidence="1 2">DSM 53668</strain>
    </source>
</reference>
<dbReference type="AlphaFoldDB" id="A0A0F6W616"/>
<dbReference type="OrthoDB" id="5521933at2"/>
<dbReference type="STRING" id="927083.DB32_005332"/>
<name>A0A0F6W616_9BACT</name>
<proteinExistence type="predicted"/>
<dbReference type="KEGG" id="samy:DB32_005332"/>
<protein>
    <submittedName>
        <fullName evidence="1">Uncharacterized protein</fullName>
    </submittedName>
</protein>
<dbReference type="EMBL" id="CP011125">
    <property type="protein sequence ID" value="AKF08183.1"/>
    <property type="molecule type" value="Genomic_DNA"/>
</dbReference>
<dbReference type="Proteomes" id="UP000034883">
    <property type="component" value="Chromosome"/>
</dbReference>
<gene>
    <name evidence="1" type="ORF">DB32_005332</name>
</gene>
<organism evidence="1 2">
    <name type="scientific">Sandaracinus amylolyticus</name>
    <dbReference type="NCBI Taxonomy" id="927083"/>
    <lineage>
        <taxon>Bacteria</taxon>
        <taxon>Pseudomonadati</taxon>
        <taxon>Myxococcota</taxon>
        <taxon>Polyangia</taxon>
        <taxon>Polyangiales</taxon>
        <taxon>Sandaracinaceae</taxon>
        <taxon>Sandaracinus</taxon>
    </lineage>
</organism>
<sequence length="111" mass="12033">MSYGDPANPGSPTSGGPQLVNYPLTHSTFDYLRRLMSLGVMEGPLGKMAVAEALRPVFDAMHVVLAGGEVKIDVVRRGHPDTMRELQARYEQAAADANAINEKSGWYVTIT</sequence>
<dbReference type="RefSeq" id="WP_053235353.1">
    <property type="nucleotide sequence ID" value="NZ_CP011125.1"/>
</dbReference>